<name>A0ACC0MS15_RHOML</name>
<dbReference type="EMBL" id="CM046395">
    <property type="protein sequence ID" value="KAI8543351.1"/>
    <property type="molecule type" value="Genomic_DNA"/>
</dbReference>
<proteinExistence type="predicted"/>
<gene>
    <name evidence="1" type="ORF">RHMOL_Rhmol08G0210300</name>
</gene>
<comment type="caution">
    <text evidence="1">The sequence shown here is derived from an EMBL/GenBank/DDBJ whole genome shotgun (WGS) entry which is preliminary data.</text>
</comment>
<sequence length="68" mass="8221">MFFCSPVDPFWKARNDFIFNNIASKDVKELSDLVRTRIGFWIKGKFDIKDYSIEDFKRSLDEIRRIKI</sequence>
<organism evidence="1 2">
    <name type="scientific">Rhododendron molle</name>
    <name type="common">Chinese azalea</name>
    <name type="synonym">Azalea mollis</name>
    <dbReference type="NCBI Taxonomy" id="49168"/>
    <lineage>
        <taxon>Eukaryota</taxon>
        <taxon>Viridiplantae</taxon>
        <taxon>Streptophyta</taxon>
        <taxon>Embryophyta</taxon>
        <taxon>Tracheophyta</taxon>
        <taxon>Spermatophyta</taxon>
        <taxon>Magnoliopsida</taxon>
        <taxon>eudicotyledons</taxon>
        <taxon>Gunneridae</taxon>
        <taxon>Pentapetalae</taxon>
        <taxon>asterids</taxon>
        <taxon>Ericales</taxon>
        <taxon>Ericaceae</taxon>
        <taxon>Ericoideae</taxon>
        <taxon>Rhodoreae</taxon>
        <taxon>Rhododendron</taxon>
    </lineage>
</organism>
<evidence type="ECO:0000313" key="2">
    <source>
        <dbReference type="Proteomes" id="UP001062846"/>
    </source>
</evidence>
<evidence type="ECO:0000313" key="1">
    <source>
        <dbReference type="EMBL" id="KAI8543351.1"/>
    </source>
</evidence>
<dbReference type="Proteomes" id="UP001062846">
    <property type="component" value="Chromosome 8"/>
</dbReference>
<protein>
    <submittedName>
        <fullName evidence="1">Uncharacterized protein</fullName>
    </submittedName>
</protein>
<keyword evidence="2" id="KW-1185">Reference proteome</keyword>
<accession>A0ACC0MS15</accession>
<reference evidence="1" key="1">
    <citation type="submission" date="2022-02" db="EMBL/GenBank/DDBJ databases">
        <title>Plant Genome Project.</title>
        <authorList>
            <person name="Zhang R.-G."/>
        </authorList>
    </citation>
    <scope>NUCLEOTIDE SEQUENCE</scope>
    <source>
        <strain evidence="1">AT1</strain>
    </source>
</reference>